<feature type="compositionally biased region" description="Low complexity" evidence="1">
    <location>
        <begin position="2434"/>
        <end position="2459"/>
    </location>
</feature>
<feature type="compositionally biased region" description="Basic and acidic residues" evidence="1">
    <location>
        <begin position="2388"/>
        <end position="2404"/>
    </location>
</feature>
<accession>A0A813HBB6</accession>
<dbReference type="InterPro" id="IPR015943">
    <property type="entry name" value="WD40/YVTN_repeat-like_dom_sf"/>
</dbReference>
<feature type="signal peptide" evidence="3">
    <location>
        <begin position="1"/>
        <end position="18"/>
    </location>
</feature>
<dbReference type="InterPro" id="IPR000033">
    <property type="entry name" value="LDLR_classB_rpt"/>
</dbReference>
<dbReference type="PANTHER" id="PTHR46388">
    <property type="entry name" value="NHL REPEAT-CONTAINING PROTEIN 2"/>
    <property type="match status" value="1"/>
</dbReference>
<name>A0A813HBB6_POLGL</name>
<dbReference type="InterPro" id="IPR011042">
    <property type="entry name" value="6-blade_b-propeller_TolB-like"/>
</dbReference>
<keyword evidence="2" id="KW-0472">Membrane</keyword>
<evidence type="ECO:0000313" key="5">
    <source>
        <dbReference type="Proteomes" id="UP000654075"/>
    </source>
</evidence>
<sequence length="2475" mass="258803">MFFSGIFAACLFVRLIGAAGQALCLLPKILPQGYDFSGCNAAGTPLAFSSCLPQCDQAAWYLGQATASCDSGNSTQPGTFAFSGCSLLSCPWQCGSCNRIAAGAGSGASLFSMVLDSRSGRLLAADAARHVVLSLPSSDAGIGGPVTVLWGQLGTAGNSDGSATSAARLSGVLSLELAGTEGLLFAADTGNGKVRVLSLQTLQVATVAFGFSQPRALVLHKMSSSWDLFVADYATGKILRLPLPAVTDGMWPSIHIPSDALTLALVAQGLSNPGGLAVQSDGQQLIISEVGTGRILKVSLTGTAGAAASMILRPGPPVSALKAVLRGSFSLNSIGPVAIDNADKSPTLIVADSANNKLFAVELLRSAKSCEELGWPQAAEEALGSPRICGRSNGTASSVGDLCEAGILNTGLCCSGEVTYSTAQDFCLRQGARLCSAEELRNDEARDDVLGPSVPRCLTGPSFVYDGPYDENRIWSSSTCDSDGAPDGGRITKAGSRRWSDRTPEACKSKLTDLAYVKCCADRDLVMSVVGEQKPLLFSNANGHALFQPLPAANITALTWDHLRRRLFVAFGAELAVLSWSVPRSIAVGSRGLTDVLKLPLGLAWAEPSAQLLIADKQAHVLQAADFTGASNLEVVAGQKGQGRNSGDGGQAGVASLNAPIGVAMDGSGTVAFVSTGSDSVRRIELSGGRIISTVINAPEARGLRGDSGPGIAAELNAPQGLAVAGNWLFVADRSNQRVRLLHLDTGVIESAAGPVRVPTVSVSSEGGAVAIYALAEDPNVTSARPPRDLVVTSPVGIAASPDGSSVFISEDFTKSILFIDRGAVPRIVKPVLGTEGLLLNPRDLMMHPNGTIFVADWDSHCIYALEVFCEPGGGCRAQGFRRVAGSGDRGDGDVVRRGLSTETTTTTQTFTSTRTTTSTPLACSNHVLGYPGQDCDAACAHFNGTCDPEALQGFNFSQFQNTVLIQEGVLCKEDARFWWDAGLPAFETNEASRNYGWCSGVNSQPYTMDCSAKYVEYGLFTKTMRRWCKCRREGICQLPSTTGTYTATVTTTITTNFFTTTKSTTTTSSSTFTTTNTPSAYRQDCPEGYTTLLPPPPMSKKINGKLPPDVTNQASARACAVLCEVSNDCAAITYDGLAGLCQVFKAPAKGAPWPRMAPVEAVHMTGCIRNPALGDTTLQLLMADWMPWDSPLDTPGAMALDHDRNLLYFCDSGNNKIKVLDLISHRVLTTAGLGNFGTNYYGDGGPARDAIMWNPRGLALDEPRGHLYFTDTNNHVIRRVELSMSRLTGIISGVAGTSVGGDGIENIDPVSTRFRYPWGLGLGYTASNDVQLYVSDSSNDQIWRVDLVPLNSRMARLAGKQKVSLIGDKGDALKAQVLKPRALLVSSGSGAGIAGINEVLFAEPSAHRLRWLDLSTGMIDTVMSTYALDFSRGQNLIGIVPLSYDAGLALPFGVAAVQAAGGIGGTVYVADYATSEVRRTDLASGITFDLAGMRGQRGPLPGEGDGGPANLAKLVGPTDVALDEVGQVLYIADSDDCRVRKVDLVSGIISTVASSVPPGGSCEYIFGLALDPLRQILYVSAPAEHIVYKLVLEALPCAAPEGIQQASTPSCWEGSLVNIAQCTPVCVEGFEPTISALSCFGGVLTPPSFACQPKPCKAPWGVVNSLLTPCEEGLVVTSGTDCTAACEAGFQASANLKCKEGVLQPSTFTCADPDAPVTTTAVPAAGSQSFGQSQSSDSSGSSSSSGSSAASSLTAGQASWEEAELLMASTVDAPVNSSLAFEAMTSGLNLQQTALLAGTVAVQRPLQKALGEVLSIDEGTVRILTVQVQPVRRRLGWDEHDEDEERVARSLTAYSHRFYVVYSVARPPDWVVDRMDSLQAGVPTANSALAAALGNARLAEGIAEASASRNLPCRLPSAPSGASMVPCMQSILETPSGGNCSTRCFAPLQPDVSNLFCFARLWIPPVFACTDNAWESPSTSCSAPVGVSGAADPPCEEMQDYNSSISIICTPTCLPNLVASEMALACMFGDLQPSTFVCRRPECTPPVGIPQAADRPCLEGAEIQPGGQCTASCKSGFKPTANLTCMRGALVPARFACTGALTEQSGGSAADSFWGEGNSNADVDSRASSGALRTTLGPLGLQASPVTPNAQNAEVDNSDWGLAVVVGLSTGAAALVLGFMVVLAVAWRRRRKAWAQAQASWEKAVEGLSPTSPEPDNAEENQAIEASNSLVVVTEADNDEDEHGVEEDQDALDASKLTGIHQQQLRLQLEHVGGLHGPADVKEILGSAVTASALAAAAVASPADIAKMPDSESSVSDAPQPLAGSAFDCSELLQFAKLAAAESASSGAASRDAVFDALDAELGQAVAEAAGSSRAVCLPAAAQRLDPGLRSRGEKPAPDENNKDNNNNNKNDNNNSNNREKEKQRPRARPSRNNNNDNNNSSSSNNNHSNNNNDNNNNRAPREEARASEMLSSV</sequence>
<dbReference type="EMBL" id="CAJNNV010031267">
    <property type="protein sequence ID" value="CAE8635294.1"/>
    <property type="molecule type" value="Genomic_DNA"/>
</dbReference>
<reference evidence="4" key="1">
    <citation type="submission" date="2021-02" db="EMBL/GenBank/DDBJ databases">
        <authorList>
            <person name="Dougan E. K."/>
            <person name="Rhodes N."/>
            <person name="Thang M."/>
            <person name="Chan C."/>
        </authorList>
    </citation>
    <scope>NUCLEOTIDE SEQUENCE</scope>
</reference>
<dbReference type="OrthoDB" id="416426at2759"/>
<proteinExistence type="predicted"/>
<keyword evidence="2" id="KW-1133">Transmembrane helix</keyword>
<evidence type="ECO:0000256" key="2">
    <source>
        <dbReference type="SAM" id="Phobius"/>
    </source>
</evidence>
<gene>
    <name evidence="4" type="ORF">PGLA1383_LOCUS50890</name>
</gene>
<keyword evidence="5" id="KW-1185">Reference proteome</keyword>
<dbReference type="SUPFAM" id="SSF63825">
    <property type="entry name" value="YWTD domain"/>
    <property type="match status" value="1"/>
</dbReference>
<feature type="region of interest" description="Disordered" evidence="1">
    <location>
        <begin position="1725"/>
        <end position="1754"/>
    </location>
</feature>
<feature type="compositionally biased region" description="Low complexity" evidence="1">
    <location>
        <begin position="2405"/>
        <end position="2418"/>
    </location>
</feature>
<dbReference type="Proteomes" id="UP000654075">
    <property type="component" value="Unassembled WGS sequence"/>
</dbReference>
<dbReference type="SMART" id="SM00135">
    <property type="entry name" value="LY"/>
    <property type="match status" value="3"/>
</dbReference>
<evidence type="ECO:0000256" key="3">
    <source>
        <dbReference type="SAM" id="SignalP"/>
    </source>
</evidence>
<organism evidence="4 5">
    <name type="scientific">Polarella glacialis</name>
    <name type="common">Dinoflagellate</name>
    <dbReference type="NCBI Taxonomy" id="89957"/>
    <lineage>
        <taxon>Eukaryota</taxon>
        <taxon>Sar</taxon>
        <taxon>Alveolata</taxon>
        <taxon>Dinophyceae</taxon>
        <taxon>Suessiales</taxon>
        <taxon>Suessiaceae</taxon>
        <taxon>Polarella</taxon>
    </lineage>
</organism>
<evidence type="ECO:0000313" key="4">
    <source>
        <dbReference type="EMBL" id="CAE8635294.1"/>
    </source>
</evidence>
<feature type="region of interest" description="Disordered" evidence="1">
    <location>
        <begin position="2388"/>
        <end position="2475"/>
    </location>
</feature>
<dbReference type="SUPFAM" id="SSF75011">
    <property type="entry name" value="3-carboxy-cis,cis-mucoante lactonizing enzyme"/>
    <property type="match status" value="1"/>
</dbReference>
<feature type="chain" id="PRO_5032593563" evidence="3">
    <location>
        <begin position="19"/>
        <end position="2475"/>
    </location>
</feature>
<dbReference type="Gene3D" id="2.130.10.10">
    <property type="entry name" value="YVTN repeat-like/Quinoprotein amine dehydrogenase"/>
    <property type="match status" value="1"/>
</dbReference>
<dbReference type="PANTHER" id="PTHR46388:SF2">
    <property type="entry name" value="NHL REPEAT-CONTAINING PROTEIN 2"/>
    <property type="match status" value="1"/>
</dbReference>
<feature type="transmembrane region" description="Helical" evidence="2">
    <location>
        <begin position="2161"/>
        <end position="2188"/>
    </location>
</feature>
<protein>
    <submittedName>
        <fullName evidence="4">Uncharacterized protein</fullName>
    </submittedName>
</protein>
<comment type="caution">
    <text evidence="4">The sequence shown here is derived from an EMBL/GenBank/DDBJ whole genome shotgun (WGS) entry which is preliminary data.</text>
</comment>
<dbReference type="SUPFAM" id="SSF101898">
    <property type="entry name" value="NHL repeat"/>
    <property type="match status" value="1"/>
</dbReference>
<keyword evidence="2" id="KW-0812">Transmembrane</keyword>
<keyword evidence="3" id="KW-0732">Signal</keyword>
<dbReference type="Gene3D" id="2.120.10.30">
    <property type="entry name" value="TolB, C-terminal domain"/>
    <property type="match status" value="4"/>
</dbReference>
<evidence type="ECO:0000256" key="1">
    <source>
        <dbReference type="SAM" id="MobiDB-lite"/>
    </source>
</evidence>